<evidence type="ECO:0000259" key="2">
    <source>
        <dbReference type="PROSITE" id="PS51746"/>
    </source>
</evidence>
<dbReference type="PROSITE" id="PS51746">
    <property type="entry name" value="PPM_2"/>
    <property type="match status" value="1"/>
</dbReference>
<dbReference type="SUPFAM" id="SSF81606">
    <property type="entry name" value="PP2C-like"/>
    <property type="match status" value="1"/>
</dbReference>
<dbReference type="PANTHER" id="PTHR47992">
    <property type="entry name" value="PROTEIN PHOSPHATASE"/>
    <property type="match status" value="1"/>
</dbReference>
<name>A0A1J4MHW5_9CRYT</name>
<proteinExistence type="predicted"/>
<accession>A0A1J4MHW5</accession>
<dbReference type="Gene3D" id="3.60.40.10">
    <property type="entry name" value="PPM-type phosphatase domain"/>
    <property type="match status" value="1"/>
</dbReference>
<gene>
    <name evidence="3" type="ORF">cand_011400</name>
</gene>
<dbReference type="GeneID" id="92365325"/>
<dbReference type="SMART" id="SM00332">
    <property type="entry name" value="PP2Cc"/>
    <property type="match status" value="1"/>
</dbReference>
<comment type="caution">
    <text evidence="3">The sequence shown here is derived from an EMBL/GenBank/DDBJ whole genome shotgun (WGS) entry which is preliminary data.</text>
</comment>
<dbReference type="VEuPathDB" id="CryptoDB:cand_011400"/>
<dbReference type="OrthoDB" id="432045at2759"/>
<reference evidence="3 4" key="1">
    <citation type="submission" date="2016-10" db="EMBL/GenBank/DDBJ databases">
        <title>Reductive evolution of mitochondrial metabolism and differential evolution of invasion-related proteins in Cryptosporidium.</title>
        <authorList>
            <person name="Liu S."/>
            <person name="Roellig D.M."/>
            <person name="Guo Y."/>
            <person name="Li N."/>
            <person name="Frace M.A."/>
            <person name="Tang K."/>
            <person name="Zhang L."/>
            <person name="Feng Y."/>
            <person name="Xiao L."/>
        </authorList>
    </citation>
    <scope>NUCLEOTIDE SEQUENCE [LARGE SCALE GENOMIC DNA]</scope>
    <source>
        <strain evidence="3">30847</strain>
    </source>
</reference>
<dbReference type="Proteomes" id="UP000186804">
    <property type="component" value="Unassembled WGS sequence"/>
</dbReference>
<evidence type="ECO:0000313" key="4">
    <source>
        <dbReference type="Proteomes" id="UP000186804"/>
    </source>
</evidence>
<protein>
    <submittedName>
        <fullName evidence="3">Protein phosphatase 2C</fullName>
    </submittedName>
</protein>
<keyword evidence="4" id="KW-1185">Reference proteome</keyword>
<dbReference type="InterPro" id="IPR001932">
    <property type="entry name" value="PPM-type_phosphatase-like_dom"/>
</dbReference>
<dbReference type="RefSeq" id="XP_067066999.1">
    <property type="nucleotide sequence ID" value="XM_067211379.1"/>
</dbReference>
<feature type="domain" description="PPM-type phosphatase" evidence="2">
    <location>
        <begin position="168"/>
        <end position="473"/>
    </location>
</feature>
<dbReference type="Pfam" id="PF00481">
    <property type="entry name" value="PP2C"/>
    <property type="match status" value="1"/>
</dbReference>
<feature type="region of interest" description="Disordered" evidence="1">
    <location>
        <begin position="480"/>
        <end position="503"/>
    </location>
</feature>
<dbReference type="CDD" id="cd00143">
    <property type="entry name" value="PP2Cc"/>
    <property type="match status" value="1"/>
</dbReference>
<dbReference type="AlphaFoldDB" id="A0A1J4MHW5"/>
<organism evidence="3 4">
    <name type="scientific">Cryptosporidium andersoni</name>
    <dbReference type="NCBI Taxonomy" id="117008"/>
    <lineage>
        <taxon>Eukaryota</taxon>
        <taxon>Sar</taxon>
        <taxon>Alveolata</taxon>
        <taxon>Apicomplexa</taxon>
        <taxon>Conoidasida</taxon>
        <taxon>Coccidia</taxon>
        <taxon>Eucoccidiorida</taxon>
        <taxon>Eimeriorina</taxon>
        <taxon>Cryptosporidiidae</taxon>
        <taxon>Cryptosporidium</taxon>
    </lineage>
</organism>
<dbReference type="InterPro" id="IPR036457">
    <property type="entry name" value="PPM-type-like_dom_sf"/>
</dbReference>
<dbReference type="InterPro" id="IPR015655">
    <property type="entry name" value="PP2C"/>
</dbReference>
<evidence type="ECO:0000313" key="3">
    <source>
        <dbReference type="EMBL" id="OII72612.1"/>
    </source>
</evidence>
<dbReference type="EMBL" id="LRBS01000111">
    <property type="protein sequence ID" value="OII72612.1"/>
    <property type="molecule type" value="Genomic_DNA"/>
</dbReference>
<sequence>MTLFSLQASSTETTTFGTYNFFDLRRCHDFDEIILLYLRGEDMKFYISSQLRIRLYCNPEMFLSFAHNYFLNKRRIIKDGCKNKLFSIPLLVRSDGKIARIGWAADWDKESYKRGLSDSVNLLRYGCKFIELYAILGEYGSESEVSSRTTAGSKHQREQRDPLSLKLRCGSYETAGTRSYMEDRIYTCLDLFGTCSKNPSFSKYRMAFVGVYDGHNGEYTVEFLKNYLHKNFVSSFENDSNSDTIQSTVKALFAAFNTTENQIRQHYLSTGSCFSSHENEISCQHDCSQHISSNNICNSSFCSFVKQISSGSTALVCCVVSSTLCIGNLGDSRALLCKGGRAYPLTNDHRIKTNHEERSRVEKEGGTFDDEGYLGGSLAVSRAFGNWDRNSGTKLLGVSSIPEIFIHHITREDEFLVIACDGVFESITNQEVISIIRRSLIETNDPNIAAEKLAKIALQRQSLDNLSIIILVLTSPEIPTNSGLQQPNQPSETLKQNNSNNSIEDNLSKRKIYNFSQLKSFLQQ</sequence>
<dbReference type="GO" id="GO:0004722">
    <property type="term" value="F:protein serine/threonine phosphatase activity"/>
    <property type="evidence" value="ECO:0007669"/>
    <property type="project" value="InterPro"/>
</dbReference>
<evidence type="ECO:0000256" key="1">
    <source>
        <dbReference type="SAM" id="MobiDB-lite"/>
    </source>
</evidence>